<keyword evidence="1" id="KW-1133">Transmembrane helix</keyword>
<dbReference type="EMBL" id="CCKQ01013112">
    <property type="protein sequence ID" value="CDW84743.1"/>
    <property type="molecule type" value="Genomic_DNA"/>
</dbReference>
<evidence type="ECO:0000313" key="2">
    <source>
        <dbReference type="EMBL" id="CDW84743.1"/>
    </source>
</evidence>
<evidence type="ECO:0008006" key="4">
    <source>
        <dbReference type="Google" id="ProtNLM"/>
    </source>
</evidence>
<proteinExistence type="predicted"/>
<feature type="transmembrane region" description="Helical" evidence="1">
    <location>
        <begin position="21"/>
        <end position="45"/>
    </location>
</feature>
<evidence type="ECO:0000256" key="1">
    <source>
        <dbReference type="SAM" id="Phobius"/>
    </source>
</evidence>
<sequence length="230" mass="26997">MSDDYILDAQYKETKAIRVGVTRALLILLPSSIVVTLQPACNYQIDQLVLDLVQQMFELDVLEYIFMFVACSLISILTLLYTYGNFMNDKGEQQIKNLIYISIRILKSRQGDLISLSGSDNKRKQKNVSANENQEDIKANQQMRLSIMKEINYESTLYGLWLVNLVYIFSFIFMSFVVLRFWSTGLQVFYAGNFINQKLLWVNNWFCILDKLSRLSFHFYLMKLIQFLNY</sequence>
<dbReference type="AlphaFoldDB" id="A0A078AV56"/>
<evidence type="ECO:0000313" key="3">
    <source>
        <dbReference type="Proteomes" id="UP000039865"/>
    </source>
</evidence>
<name>A0A078AV56_STYLE</name>
<feature type="transmembrane region" description="Helical" evidence="1">
    <location>
        <begin position="65"/>
        <end position="86"/>
    </location>
</feature>
<keyword evidence="3" id="KW-1185">Reference proteome</keyword>
<dbReference type="Proteomes" id="UP000039865">
    <property type="component" value="Unassembled WGS sequence"/>
</dbReference>
<feature type="transmembrane region" description="Helical" evidence="1">
    <location>
        <begin position="158"/>
        <end position="182"/>
    </location>
</feature>
<keyword evidence="1" id="KW-0472">Membrane</keyword>
<dbReference type="InParanoid" id="A0A078AV56"/>
<accession>A0A078AV56</accession>
<gene>
    <name evidence="2" type="primary">Contig19641.g20829</name>
    <name evidence="2" type="ORF">STYLEM_13810</name>
</gene>
<reference evidence="2 3" key="1">
    <citation type="submission" date="2014-06" db="EMBL/GenBank/DDBJ databases">
        <authorList>
            <person name="Swart Estienne"/>
        </authorList>
    </citation>
    <scope>NUCLEOTIDE SEQUENCE [LARGE SCALE GENOMIC DNA]</scope>
    <source>
        <strain evidence="2 3">130c</strain>
    </source>
</reference>
<keyword evidence="1" id="KW-0812">Transmembrane</keyword>
<protein>
    <recommendedName>
        <fullName evidence="4">Transmembrane protein</fullName>
    </recommendedName>
</protein>
<organism evidence="2 3">
    <name type="scientific">Stylonychia lemnae</name>
    <name type="common">Ciliate</name>
    <dbReference type="NCBI Taxonomy" id="5949"/>
    <lineage>
        <taxon>Eukaryota</taxon>
        <taxon>Sar</taxon>
        <taxon>Alveolata</taxon>
        <taxon>Ciliophora</taxon>
        <taxon>Intramacronucleata</taxon>
        <taxon>Spirotrichea</taxon>
        <taxon>Stichotrichia</taxon>
        <taxon>Sporadotrichida</taxon>
        <taxon>Oxytrichidae</taxon>
        <taxon>Stylonychinae</taxon>
        <taxon>Stylonychia</taxon>
    </lineage>
</organism>